<dbReference type="Pfam" id="PF06904">
    <property type="entry name" value="Extensin-like_C"/>
    <property type="match status" value="1"/>
</dbReference>
<reference evidence="4" key="1">
    <citation type="journal article" date="2019" name="Int. J. Syst. Evol. Microbiol.">
        <title>The Global Catalogue of Microorganisms (GCM) 10K type strain sequencing project: providing services to taxonomists for standard genome sequencing and annotation.</title>
        <authorList>
            <consortium name="The Broad Institute Genomics Platform"/>
            <consortium name="The Broad Institute Genome Sequencing Center for Infectious Disease"/>
            <person name="Wu L."/>
            <person name="Ma J."/>
        </authorList>
    </citation>
    <scope>NUCLEOTIDE SEQUENCE [LARGE SCALE GENOMIC DNA]</scope>
    <source>
        <strain evidence="4">KCTC 15012</strain>
    </source>
</reference>
<dbReference type="PROSITE" id="PS50835">
    <property type="entry name" value="IG_LIKE"/>
    <property type="match status" value="1"/>
</dbReference>
<proteinExistence type="predicted"/>
<feature type="domain" description="Ig-like" evidence="2">
    <location>
        <begin position="27"/>
        <end position="133"/>
    </location>
</feature>
<gene>
    <name evidence="3" type="ORF">ACFSNB_13190</name>
</gene>
<evidence type="ECO:0000313" key="3">
    <source>
        <dbReference type="EMBL" id="MFD2234762.1"/>
    </source>
</evidence>
<dbReference type="RefSeq" id="WP_377317301.1">
    <property type="nucleotide sequence ID" value="NZ_JBHUIY010000027.1"/>
</dbReference>
<dbReference type="InterPro" id="IPR009683">
    <property type="entry name" value="Extensin-like_C"/>
</dbReference>
<keyword evidence="4" id="KW-1185">Reference proteome</keyword>
<sequence>MRILWVAVAALAGACAAPPPPPPPPPPPVALDPDAACLKDLRDRGIVFEPLAGLSAPASPACQITNPVKVTGEGDIGWSRPGVLSCTMMQTVDRFEAEVVQPAAQRHFGQKVTRLLHMGTYECRARRTDATVAAAAAGKPVRGGRLSEHGRGQAIDIGGFELADGRIVTVRRDWRAGGAPSAFLHEVAQGACDQFSVVLTPNYNAVHADHLHLDIGPHKLCGM</sequence>
<feature type="signal peptide" evidence="1">
    <location>
        <begin position="1"/>
        <end position="16"/>
    </location>
</feature>
<feature type="chain" id="PRO_5046008489" evidence="1">
    <location>
        <begin position="17"/>
        <end position="223"/>
    </location>
</feature>
<comment type="caution">
    <text evidence="3">The sequence shown here is derived from an EMBL/GenBank/DDBJ whole genome shotgun (WGS) entry which is preliminary data.</text>
</comment>
<dbReference type="InterPro" id="IPR007110">
    <property type="entry name" value="Ig-like_dom"/>
</dbReference>
<organism evidence="3 4">
    <name type="scientific">Phaeospirillum tilakii</name>
    <dbReference type="NCBI Taxonomy" id="741673"/>
    <lineage>
        <taxon>Bacteria</taxon>
        <taxon>Pseudomonadati</taxon>
        <taxon>Pseudomonadota</taxon>
        <taxon>Alphaproteobacteria</taxon>
        <taxon>Rhodospirillales</taxon>
        <taxon>Rhodospirillaceae</taxon>
        <taxon>Phaeospirillum</taxon>
    </lineage>
</organism>
<evidence type="ECO:0000313" key="4">
    <source>
        <dbReference type="Proteomes" id="UP001597296"/>
    </source>
</evidence>
<name>A0ABW5CEE7_9PROT</name>
<dbReference type="PROSITE" id="PS51257">
    <property type="entry name" value="PROKAR_LIPOPROTEIN"/>
    <property type="match status" value="1"/>
</dbReference>
<keyword evidence="1" id="KW-0732">Signal</keyword>
<protein>
    <submittedName>
        <fullName evidence="3">Extensin family protein</fullName>
    </submittedName>
</protein>
<accession>A0ABW5CEE7</accession>
<dbReference type="EMBL" id="JBHUIY010000027">
    <property type="protein sequence ID" value="MFD2234762.1"/>
    <property type="molecule type" value="Genomic_DNA"/>
</dbReference>
<evidence type="ECO:0000259" key="2">
    <source>
        <dbReference type="PROSITE" id="PS50835"/>
    </source>
</evidence>
<dbReference type="Proteomes" id="UP001597296">
    <property type="component" value="Unassembled WGS sequence"/>
</dbReference>
<evidence type="ECO:0000256" key="1">
    <source>
        <dbReference type="SAM" id="SignalP"/>
    </source>
</evidence>
<dbReference type="SUPFAM" id="SSF101447">
    <property type="entry name" value="Formin homology 2 domain (FH2 domain)"/>
    <property type="match status" value="1"/>
</dbReference>